<dbReference type="Gene3D" id="1.25.10.10">
    <property type="entry name" value="Leucine-rich Repeat Variant"/>
    <property type="match status" value="1"/>
</dbReference>
<dbReference type="InterPro" id="IPR058584">
    <property type="entry name" value="IMB1_TNPO1-like_TPR"/>
</dbReference>
<accession>A0A061R451</accession>
<dbReference type="GO" id="GO:0031267">
    <property type="term" value="F:small GTPase binding"/>
    <property type="evidence" value="ECO:0007669"/>
    <property type="project" value="InterPro"/>
</dbReference>
<dbReference type="PROSITE" id="PS50077">
    <property type="entry name" value="HEAT_REPEAT"/>
    <property type="match status" value="1"/>
</dbReference>
<evidence type="ECO:0000256" key="4">
    <source>
        <dbReference type="ARBA" id="ARBA00022490"/>
    </source>
</evidence>
<sequence length="1104" mass="123386">MASYQSFEALIEQLMSPDNTQRSAAERCFSELEKQPDALVQELIGILGNPSASAASRPECAVLLRRVLTKKDPPLWDSVSPNVQAAVKDKLLELFSVEENVSLHRKISDVVSDLGIYIIYKQPDGWPQLLPFMFNCVQSQNPRMMEGSLNMFAQLASFILPVLMEHLQTMYTILQTCMAANHSLDVRSAALAAAGIFIEELEDEKHREQFFSLVPAMLDVMKAALEGGEEKNAQEAIEAFIEIAEVHPKFVRNSLAQVLETMMTIAEASQLEESTRKLACEFVVTLCEAREQAPGMMRKLPQLNHRLFMCLMNYLLDVEDDPEWYTTEDEEGTQGEGELCEFGQECLDRVAIALGGTAILHTAQGAAVVHSFLNNQDWRYRHGALICLAQIAEGCAKVMLKEIRSLVDMCMQGMQDPHPRVRWAACQAVGQMCTDLGPDIQQQEHGRILPALMAAMKDSGSPRVQGHASAAVVNFTDNCDRDLISQYMDALMSSLIAQLQQGNKNVRESSLPALSSLADCAQHYFAKYYGEVMPMLFDIMSHAKERSLLRAKCLECVSLVAMAVGRERSRDDAKRMMEIIAHWQQDTNDPTFSYTLQAGARLCKCLGDEFLPYMDVVMPSVMKAAQEEHFYEVQDDENEDEDEDDDDIATIQVGDKSLQIRISALEEKATACNMLRCYADELKEGFFRWVQDVANALVPLLKFFCWEDVRIAAANSLEPLLRSAHEAAVKQVPGASAAYCQELLNYIWTNLMAALSKEQEQAVIDSLVEAIREIVELVPEVISDEQKTQAFKALEHVMSCCDERRNERMKRKESEDFDDEEAEALKEENELEEELLQQVANAMGAMLKCYKDAAMPFVEQLLPRFYPMLDKSKANVEERRIAIGLMDDMIEHAPSSSVKYVSQMLPIYLEAAAEKDAPDLNQCAIYGFGVLAVNFPTELSQILPQVLEVLLPMMQAPNARAKGLAHRFDNAVSTLCKLLGAYREQLGDKAADLMELWVNSLPITEDVEEAQFVHKQLAQMVASSDQLVLGENNKNLQKILEAYVQVLGHGTELVEGEVGLVIAKQIHDLASVLPAELLQNTASRLSVEHQANLQAYMAGRVPSS</sequence>
<keyword evidence="3" id="KW-0813">Transport</keyword>
<reference evidence="11" key="1">
    <citation type="submission" date="2014-05" db="EMBL/GenBank/DDBJ databases">
        <title>The transcriptome of the halophilic microalga Tetraselmis sp. GSL018 isolated from the Great Salt Lake, Utah.</title>
        <authorList>
            <person name="Jinkerson R.E."/>
            <person name="D'Adamo S."/>
            <person name="Posewitz M.C."/>
        </authorList>
    </citation>
    <scope>NUCLEOTIDE SEQUENCE</scope>
    <source>
        <strain evidence="11">GSL018</strain>
    </source>
</reference>
<evidence type="ECO:0000256" key="2">
    <source>
        <dbReference type="ARBA" id="ARBA00004496"/>
    </source>
</evidence>
<dbReference type="SMART" id="SM01349">
    <property type="entry name" value="TOG"/>
    <property type="match status" value="1"/>
</dbReference>
<dbReference type="Pfam" id="PF25780">
    <property type="entry name" value="TPR_IPO5"/>
    <property type="match status" value="1"/>
</dbReference>
<keyword evidence="4" id="KW-0963">Cytoplasm</keyword>
<proteinExistence type="predicted"/>
<dbReference type="Pfam" id="PF18808">
    <property type="entry name" value="Importin_rep_4"/>
    <property type="match status" value="1"/>
</dbReference>
<dbReference type="InterPro" id="IPR016024">
    <property type="entry name" value="ARM-type_fold"/>
</dbReference>
<evidence type="ECO:0000259" key="10">
    <source>
        <dbReference type="PROSITE" id="PS50166"/>
    </source>
</evidence>
<evidence type="ECO:0000256" key="3">
    <source>
        <dbReference type="ARBA" id="ARBA00022448"/>
    </source>
</evidence>
<dbReference type="InterPro" id="IPR041389">
    <property type="entry name" value="Importin_rep_6"/>
</dbReference>
<dbReference type="AlphaFoldDB" id="A0A061R451"/>
<evidence type="ECO:0000256" key="7">
    <source>
        <dbReference type="ARBA" id="ARBA00023242"/>
    </source>
</evidence>
<dbReference type="PROSITE" id="PS50166">
    <property type="entry name" value="IMPORTIN_B_NT"/>
    <property type="match status" value="1"/>
</dbReference>
<dbReference type="Pfam" id="PF18829">
    <property type="entry name" value="Importin_rep_6"/>
    <property type="match status" value="1"/>
</dbReference>
<evidence type="ECO:0000256" key="6">
    <source>
        <dbReference type="ARBA" id="ARBA00022927"/>
    </source>
</evidence>
<keyword evidence="7" id="KW-0539">Nucleus</keyword>
<dbReference type="InterPro" id="IPR040122">
    <property type="entry name" value="Importin_beta"/>
</dbReference>
<feature type="domain" description="Importin N-terminal" evidence="10">
    <location>
        <begin position="25"/>
        <end position="97"/>
    </location>
</feature>
<evidence type="ECO:0000256" key="1">
    <source>
        <dbReference type="ARBA" id="ARBA00004123"/>
    </source>
</evidence>
<dbReference type="PANTHER" id="PTHR10527">
    <property type="entry name" value="IMPORTIN BETA"/>
    <property type="match status" value="1"/>
</dbReference>
<dbReference type="InterPro" id="IPR041653">
    <property type="entry name" value="Importin_rep_4"/>
</dbReference>
<evidence type="ECO:0000256" key="5">
    <source>
        <dbReference type="ARBA" id="ARBA00022737"/>
    </source>
</evidence>
<dbReference type="InterPro" id="IPR021133">
    <property type="entry name" value="HEAT_type_2"/>
</dbReference>
<dbReference type="GO" id="GO:0005634">
    <property type="term" value="C:nucleus"/>
    <property type="evidence" value="ECO:0007669"/>
    <property type="project" value="UniProtKB-SubCell"/>
</dbReference>
<dbReference type="EMBL" id="GBEZ01021209">
    <property type="protein sequence ID" value="JAC65524.1"/>
    <property type="molecule type" value="Transcribed_RNA"/>
</dbReference>
<feature type="coiled-coil region" evidence="9">
    <location>
        <begin position="810"/>
        <end position="842"/>
    </location>
</feature>
<dbReference type="SUPFAM" id="SSF48371">
    <property type="entry name" value="ARM repeat"/>
    <property type="match status" value="2"/>
</dbReference>
<dbReference type="Pfam" id="PF13513">
    <property type="entry name" value="HEAT_EZ"/>
    <property type="match status" value="1"/>
</dbReference>
<dbReference type="GO" id="GO:0006606">
    <property type="term" value="P:protein import into nucleus"/>
    <property type="evidence" value="ECO:0007669"/>
    <property type="project" value="InterPro"/>
</dbReference>
<name>A0A061R451_9CHLO</name>
<keyword evidence="9" id="KW-0175">Coiled coil</keyword>
<dbReference type="InterPro" id="IPR001494">
    <property type="entry name" value="Importin-beta_N"/>
</dbReference>
<keyword evidence="6" id="KW-0653">Protein transport</keyword>
<dbReference type="InterPro" id="IPR034085">
    <property type="entry name" value="TOG"/>
</dbReference>
<dbReference type="Pfam" id="PF25574">
    <property type="entry name" value="TPR_IMB1"/>
    <property type="match status" value="1"/>
</dbReference>
<evidence type="ECO:0000256" key="8">
    <source>
        <dbReference type="PROSITE-ProRule" id="PRU00103"/>
    </source>
</evidence>
<evidence type="ECO:0000256" key="9">
    <source>
        <dbReference type="SAM" id="Coils"/>
    </source>
</evidence>
<evidence type="ECO:0000313" key="11">
    <source>
        <dbReference type="EMBL" id="JAC65524.1"/>
    </source>
</evidence>
<dbReference type="InterPro" id="IPR057672">
    <property type="entry name" value="TPR_IPO4/5"/>
</dbReference>
<comment type="subcellular location">
    <subcellularLocation>
        <location evidence="2">Cytoplasm</location>
    </subcellularLocation>
    <subcellularLocation>
        <location evidence="1">Nucleus</location>
    </subcellularLocation>
</comment>
<organism evidence="11">
    <name type="scientific">Tetraselmis sp. GSL018</name>
    <dbReference type="NCBI Taxonomy" id="582737"/>
    <lineage>
        <taxon>Eukaryota</taxon>
        <taxon>Viridiplantae</taxon>
        <taxon>Chlorophyta</taxon>
        <taxon>core chlorophytes</taxon>
        <taxon>Chlorodendrophyceae</taxon>
        <taxon>Chlorodendrales</taxon>
        <taxon>Chlorodendraceae</taxon>
        <taxon>Tetraselmis</taxon>
    </lineage>
</organism>
<protein>
    <submittedName>
        <fullName evidence="11">Arm repeat-containing protein</fullName>
    </submittedName>
</protein>
<gene>
    <name evidence="11" type="ORF">TSPGSL018_15852</name>
</gene>
<dbReference type="InterPro" id="IPR011989">
    <property type="entry name" value="ARM-like"/>
</dbReference>
<dbReference type="GO" id="GO:0005737">
    <property type="term" value="C:cytoplasm"/>
    <property type="evidence" value="ECO:0007669"/>
    <property type="project" value="UniProtKB-SubCell"/>
</dbReference>
<keyword evidence="5" id="KW-0677">Repeat</keyword>
<feature type="repeat" description="HEAT" evidence="8">
    <location>
        <begin position="406"/>
        <end position="444"/>
    </location>
</feature>